<evidence type="ECO:0000313" key="3">
    <source>
        <dbReference type="EMBL" id="AXY75989.1"/>
    </source>
</evidence>
<protein>
    <recommendedName>
        <fullName evidence="5">Glycosyl hydrolase family 71</fullName>
    </recommendedName>
</protein>
<keyword evidence="4" id="KW-1185">Reference proteome</keyword>
<name>A0A3B7MRQ2_9BACT</name>
<organism evidence="3 4">
    <name type="scientific">Paraflavitalea soli</name>
    <dbReference type="NCBI Taxonomy" id="2315862"/>
    <lineage>
        <taxon>Bacteria</taxon>
        <taxon>Pseudomonadati</taxon>
        <taxon>Bacteroidota</taxon>
        <taxon>Chitinophagia</taxon>
        <taxon>Chitinophagales</taxon>
        <taxon>Chitinophagaceae</taxon>
        <taxon>Paraflavitalea</taxon>
    </lineage>
</organism>
<keyword evidence="2" id="KW-0812">Transmembrane</keyword>
<accession>A0A3B7MRQ2</accession>
<dbReference type="EMBL" id="CP032157">
    <property type="protein sequence ID" value="AXY75989.1"/>
    <property type="molecule type" value="Genomic_DNA"/>
</dbReference>
<dbReference type="Gene3D" id="3.20.20.80">
    <property type="entry name" value="Glycosidases"/>
    <property type="match status" value="1"/>
</dbReference>
<proteinExistence type="predicted"/>
<dbReference type="GO" id="GO:0051118">
    <property type="term" value="F:glucan endo-1,3-alpha-glucosidase activity"/>
    <property type="evidence" value="ECO:0007669"/>
    <property type="project" value="InterPro"/>
</dbReference>
<evidence type="ECO:0000256" key="1">
    <source>
        <dbReference type="SAM" id="MobiDB-lite"/>
    </source>
</evidence>
<evidence type="ECO:0008006" key="5">
    <source>
        <dbReference type="Google" id="ProtNLM"/>
    </source>
</evidence>
<reference evidence="3 4" key="1">
    <citation type="submission" date="2018-09" db="EMBL/GenBank/DDBJ databases">
        <title>Genome sequencing of strain 6GH32-13.</title>
        <authorList>
            <person name="Weon H.-Y."/>
            <person name="Heo J."/>
            <person name="Kwon S.-W."/>
        </authorList>
    </citation>
    <scope>NUCLEOTIDE SEQUENCE [LARGE SCALE GENOMIC DNA]</scope>
    <source>
        <strain evidence="3 4">5GH32-13</strain>
    </source>
</reference>
<evidence type="ECO:0000256" key="2">
    <source>
        <dbReference type="SAM" id="Phobius"/>
    </source>
</evidence>
<dbReference type="AlphaFoldDB" id="A0A3B7MRQ2"/>
<feature type="region of interest" description="Disordered" evidence="1">
    <location>
        <begin position="1"/>
        <end position="20"/>
    </location>
</feature>
<keyword evidence="2" id="KW-0472">Membrane</keyword>
<gene>
    <name evidence="3" type="ORF">D3H65_19265</name>
</gene>
<feature type="transmembrane region" description="Helical" evidence="2">
    <location>
        <begin position="44"/>
        <end position="63"/>
    </location>
</feature>
<dbReference type="Pfam" id="PF03659">
    <property type="entry name" value="Glyco_hydro_71"/>
    <property type="match status" value="1"/>
</dbReference>
<keyword evidence="2" id="KW-1133">Transmembrane helix</keyword>
<evidence type="ECO:0000313" key="4">
    <source>
        <dbReference type="Proteomes" id="UP000263900"/>
    </source>
</evidence>
<sequence length="567" mass="64755">MERRSNGLIKPTPGQSPLQSSILIPKWPANRTPATKQRQHMKQFFRGSLIGWMLLITSIHLVAQDNLKNLPELSMPISNKKLVIAHCMTNIIRYKGHKLEDSCDPEYYATKGNSTASLGGLTQVKVMTDSLLKDKTLEETVEFEMRTAMQSGIDGFQFYYVLGAPDWDEIIKAYFRVADKQQLDFKLTLCVSHPGGSTEEAKIAELARRMNGIFNEVGRNNPHWLRTPDGRLLLYLWYGESLADIPADRQGLPESYYVARAYKRLGDAVNEKFALARTINERIDEQKANEYLDYFPAVWMWTVSFTNDYAGKVVADACRKRNRSFMGSAFNDFYTSKLLKRGTWDMFHYASEAVSAGINKVERKYIATGLSWNFRKMLEFGIAEDVSIMNIITWNDYPEGHHLAPEINHNDGFSLLLKYYKSIWKKESSPYQDNDIAIAFFKKYRHDIDPAPYNIPVESFQQDAVQRKEEDSIEVVTILQDKAQLMINDKMVQVPAGFTVSRIVQQKGAVRVAIIRNGITLKKFVTPGQITNKPIRADRLTYSWSTETDHYRRSILGALSTTAAAVE</sequence>
<dbReference type="Proteomes" id="UP000263900">
    <property type="component" value="Chromosome"/>
</dbReference>
<dbReference type="KEGG" id="pseg:D3H65_19265"/>
<dbReference type="OrthoDB" id="976137at2"/>
<dbReference type="InterPro" id="IPR005197">
    <property type="entry name" value="Glyco_hydro_71"/>
</dbReference>